<sequence>MEVIYNFVELAVSKLVGNVECTCTGEHGVGTAELKPPSSSSFLQPPTAVYASNMQYHRYGVIPTMYVQEHAGKENSCVWHASKRIGIGLESNMNKHCPSFDRRKDIVFRYGFRNWRLLRESKGMNYNRFRRHCGEVGDIDHLAAAGKNGRGTIAVMTEKLATESNSNETENKAPIRAVAIEYLNPLTKIILETCGTLSRLDNMSSSHRRTTSPFSLSEEAEFWVETVIFRRVYYLDTSGYAFIYPLARLFGCKVVIYKHYPTQSASTPSPQTSNMFQPHYSSQPPPVVQPTISAASTPLQPPLHMSSMPQMPLQPPLPSQPRPLSMPPYPHQNYSHMGPNADYQHPGAPQLNHSQPMFHRIPVTLSSENTELKLQLQAIEQQAQLHDLAYYSHFPSKVEGLSATSIKGGCKRMQMRHLINPISQKTKQIEVLVRKIHCISWSASRTEAEFENLEPGKQVVRVNLDTLLDNIVLAMRTPARQAVFRYKGQVKNALAKVEQLFSNLTEDSDTPTNLCEYTGLDVEMEIIESYSEVMDIVDILFIECLTS</sequence>
<name>A0A2U1N0G6_ARTAN</name>
<dbReference type="Proteomes" id="UP000245207">
    <property type="component" value="Unassembled WGS sequence"/>
</dbReference>
<dbReference type="STRING" id="35608.A0A2U1N0G6"/>
<dbReference type="OrthoDB" id="272703at2759"/>
<proteinExistence type="predicted"/>
<dbReference type="PANTHER" id="PTHR47866">
    <property type="entry name" value="HYDROXYPROLINE-RICH GLYCOPROTEIN FAMILY PROTEIN"/>
    <property type="match status" value="1"/>
</dbReference>
<organism evidence="2 3">
    <name type="scientific">Artemisia annua</name>
    <name type="common">Sweet wormwood</name>
    <dbReference type="NCBI Taxonomy" id="35608"/>
    <lineage>
        <taxon>Eukaryota</taxon>
        <taxon>Viridiplantae</taxon>
        <taxon>Streptophyta</taxon>
        <taxon>Embryophyta</taxon>
        <taxon>Tracheophyta</taxon>
        <taxon>Spermatophyta</taxon>
        <taxon>Magnoliopsida</taxon>
        <taxon>eudicotyledons</taxon>
        <taxon>Gunneridae</taxon>
        <taxon>Pentapetalae</taxon>
        <taxon>asterids</taxon>
        <taxon>campanulids</taxon>
        <taxon>Asterales</taxon>
        <taxon>Asteraceae</taxon>
        <taxon>Asteroideae</taxon>
        <taxon>Anthemideae</taxon>
        <taxon>Artemisiinae</taxon>
        <taxon>Artemisia</taxon>
    </lineage>
</organism>
<protein>
    <submittedName>
        <fullName evidence="2">Uncharacterized protein</fullName>
    </submittedName>
</protein>
<accession>A0A2U1N0G6</accession>
<feature type="region of interest" description="Disordered" evidence="1">
    <location>
        <begin position="263"/>
        <end position="320"/>
    </location>
</feature>
<evidence type="ECO:0000256" key="1">
    <source>
        <dbReference type="SAM" id="MobiDB-lite"/>
    </source>
</evidence>
<reference evidence="2 3" key="1">
    <citation type="journal article" date="2018" name="Mol. Plant">
        <title>The genome of Artemisia annua provides insight into the evolution of Asteraceae family and artemisinin biosynthesis.</title>
        <authorList>
            <person name="Shen Q."/>
            <person name="Zhang L."/>
            <person name="Liao Z."/>
            <person name="Wang S."/>
            <person name="Yan T."/>
            <person name="Shi P."/>
            <person name="Liu M."/>
            <person name="Fu X."/>
            <person name="Pan Q."/>
            <person name="Wang Y."/>
            <person name="Lv Z."/>
            <person name="Lu X."/>
            <person name="Zhang F."/>
            <person name="Jiang W."/>
            <person name="Ma Y."/>
            <person name="Chen M."/>
            <person name="Hao X."/>
            <person name="Li L."/>
            <person name="Tang Y."/>
            <person name="Lv G."/>
            <person name="Zhou Y."/>
            <person name="Sun X."/>
            <person name="Brodelius P.E."/>
            <person name="Rose J.K.C."/>
            <person name="Tang K."/>
        </authorList>
    </citation>
    <scope>NUCLEOTIDE SEQUENCE [LARGE SCALE GENOMIC DNA]</scope>
    <source>
        <strain evidence="3">cv. Huhao1</strain>
        <tissue evidence="2">Leaf</tissue>
    </source>
</reference>
<feature type="compositionally biased region" description="Low complexity" evidence="1">
    <location>
        <begin position="263"/>
        <end position="273"/>
    </location>
</feature>
<keyword evidence="3" id="KW-1185">Reference proteome</keyword>
<evidence type="ECO:0000313" key="2">
    <source>
        <dbReference type="EMBL" id="PWA67011.1"/>
    </source>
</evidence>
<gene>
    <name evidence="2" type="ORF">CTI12_AA322660</name>
</gene>
<evidence type="ECO:0000313" key="3">
    <source>
        <dbReference type="Proteomes" id="UP000245207"/>
    </source>
</evidence>
<dbReference type="EMBL" id="PKPP01003915">
    <property type="protein sequence ID" value="PWA67011.1"/>
    <property type="molecule type" value="Genomic_DNA"/>
</dbReference>
<dbReference type="AlphaFoldDB" id="A0A2U1N0G6"/>
<comment type="caution">
    <text evidence="2">The sequence shown here is derived from an EMBL/GenBank/DDBJ whole genome shotgun (WGS) entry which is preliminary data.</text>
</comment>
<dbReference type="PANTHER" id="PTHR47866:SF2">
    <property type="entry name" value="HYDROXYPROLINE-RICH GLYCOPROTEIN FAMILY PROTEIN"/>
    <property type="match status" value="1"/>
</dbReference>